<dbReference type="VEuPathDB" id="FungiDB:RhiirA1_506188"/>
<dbReference type="VEuPathDB" id="FungiDB:RhiirFUN_022120"/>
<sequence length="351" mass="40640">MLYLLVQVNESIKCVISERVVSIEAIDNKFSDLFDAITLGQYNDREVKVFIRQEKSENWQEVDNGLKGDLKILEVLGFLRVKFCFVESNLNTQDIPIPTQNRKNLKVGWMGGVHDTIGKIFVNRIKDAIWYIDPHHSTLNARSCHLPILFTQLKTYQDGETYNQYYHSSHHKKIQLSQYKLLQLSSSLGLSISQPWASNDIWNQVVPAILSLIGILKKYVQYHQGSHLGTINFVWKILEAEEFNDKQNETLKARMLAKIHESLPHYFIRQMQKEFTPAVLRMLHFDLTGNAAVSSNSISREVEERLRLMLTLADPTIISDLRTNNGFDGTKFNIFWDETEYTCHPNYFGLP</sequence>
<name>A0A2I1G8M2_9GLOM</name>
<keyword evidence="2" id="KW-1185">Reference proteome</keyword>
<dbReference type="AlphaFoldDB" id="A0A2I1G8M2"/>
<dbReference type="Proteomes" id="UP000234323">
    <property type="component" value="Unassembled WGS sequence"/>
</dbReference>
<proteinExistence type="predicted"/>
<evidence type="ECO:0000313" key="2">
    <source>
        <dbReference type="Proteomes" id="UP000234323"/>
    </source>
</evidence>
<dbReference type="EMBL" id="LLXI01000228">
    <property type="protein sequence ID" value="PKY42984.1"/>
    <property type="molecule type" value="Genomic_DNA"/>
</dbReference>
<organism evidence="1 2">
    <name type="scientific">Rhizophagus irregularis</name>
    <dbReference type="NCBI Taxonomy" id="588596"/>
    <lineage>
        <taxon>Eukaryota</taxon>
        <taxon>Fungi</taxon>
        <taxon>Fungi incertae sedis</taxon>
        <taxon>Mucoromycota</taxon>
        <taxon>Glomeromycotina</taxon>
        <taxon>Glomeromycetes</taxon>
        <taxon>Glomerales</taxon>
        <taxon>Glomeraceae</taxon>
        <taxon>Rhizophagus</taxon>
    </lineage>
</organism>
<reference evidence="1 2" key="1">
    <citation type="submission" date="2015-10" db="EMBL/GenBank/DDBJ databases">
        <title>Genome analyses suggest a sexual origin of heterokaryosis in a supposedly ancient asexual fungus.</title>
        <authorList>
            <person name="Ropars J."/>
            <person name="Sedzielewska K."/>
            <person name="Noel J."/>
            <person name="Charron P."/>
            <person name="Farinelli L."/>
            <person name="Marton T."/>
            <person name="Kruger M."/>
            <person name="Pelin A."/>
            <person name="Brachmann A."/>
            <person name="Corradi N."/>
        </authorList>
    </citation>
    <scope>NUCLEOTIDE SEQUENCE [LARGE SCALE GENOMIC DNA]</scope>
    <source>
        <strain evidence="1 2">A4</strain>
    </source>
</reference>
<comment type="caution">
    <text evidence="1">The sequence shown here is derived from an EMBL/GenBank/DDBJ whole genome shotgun (WGS) entry which is preliminary data.</text>
</comment>
<protein>
    <submittedName>
        <fullName evidence="1">Uncharacterized protein</fullName>
    </submittedName>
</protein>
<gene>
    <name evidence="1" type="ORF">RhiirA4_456896</name>
</gene>
<accession>A0A2I1G8M2</accession>
<evidence type="ECO:0000313" key="1">
    <source>
        <dbReference type="EMBL" id="PKY42984.1"/>
    </source>
</evidence>